<reference evidence="2" key="1">
    <citation type="journal article" date="2019" name="Int. J. Syst. Evol. Microbiol.">
        <title>The Global Catalogue of Microorganisms (GCM) 10K type strain sequencing project: providing services to taxonomists for standard genome sequencing and annotation.</title>
        <authorList>
            <consortium name="The Broad Institute Genomics Platform"/>
            <consortium name="The Broad Institute Genome Sequencing Center for Infectious Disease"/>
            <person name="Wu L."/>
            <person name="Ma J."/>
        </authorList>
    </citation>
    <scope>NUCLEOTIDE SEQUENCE [LARGE SCALE GENOMIC DNA]</scope>
    <source>
        <strain evidence="2">JCM 18053</strain>
    </source>
</reference>
<comment type="caution">
    <text evidence="1">The sequence shown here is derived from an EMBL/GenBank/DDBJ whole genome shotgun (WGS) entry which is preliminary data.</text>
</comment>
<gene>
    <name evidence="1" type="ORF">GCM10023213_14270</name>
</gene>
<evidence type="ECO:0000313" key="1">
    <source>
        <dbReference type="EMBL" id="GAA5137485.1"/>
    </source>
</evidence>
<dbReference type="EMBL" id="BAABIA010000003">
    <property type="protein sequence ID" value="GAA5137485.1"/>
    <property type="molecule type" value="Genomic_DNA"/>
</dbReference>
<organism evidence="1 2">
    <name type="scientific">Prosthecobacter algae</name>
    <dbReference type="NCBI Taxonomy" id="1144682"/>
    <lineage>
        <taxon>Bacteria</taxon>
        <taxon>Pseudomonadati</taxon>
        <taxon>Verrucomicrobiota</taxon>
        <taxon>Verrucomicrobiia</taxon>
        <taxon>Verrucomicrobiales</taxon>
        <taxon>Verrucomicrobiaceae</taxon>
        <taxon>Prosthecobacter</taxon>
    </lineage>
</organism>
<dbReference type="RefSeq" id="WP_345735688.1">
    <property type="nucleotide sequence ID" value="NZ_BAABIA010000003.1"/>
</dbReference>
<accession>A0ABP9NZG5</accession>
<name>A0ABP9NZG5_9BACT</name>
<sequence>MTTTQLHRAAHYQRQLIDDAAQQADLLDLAALNQPTAEDRAAVQATANALRVQGQRLILELHELEARLPQPPEAPTPPPAVFDLSDEAIPEDIAHRWLPLTETAIAA</sequence>
<evidence type="ECO:0000313" key="2">
    <source>
        <dbReference type="Proteomes" id="UP001499852"/>
    </source>
</evidence>
<protein>
    <submittedName>
        <fullName evidence="1">Uncharacterized protein</fullName>
    </submittedName>
</protein>
<dbReference type="Proteomes" id="UP001499852">
    <property type="component" value="Unassembled WGS sequence"/>
</dbReference>
<keyword evidence="2" id="KW-1185">Reference proteome</keyword>
<proteinExistence type="predicted"/>